<evidence type="ECO:0000256" key="13">
    <source>
        <dbReference type="ARBA" id="ARBA00023180"/>
    </source>
</evidence>
<reference evidence="21 24" key="1">
    <citation type="journal article" date="2011" name="Nature">
        <title>The Medicago genome provides insight into the evolution of rhizobial symbioses.</title>
        <authorList>
            <person name="Young N.D."/>
            <person name="Debelle F."/>
            <person name="Oldroyd G.E."/>
            <person name="Geurts R."/>
            <person name="Cannon S.B."/>
            <person name="Udvardi M.K."/>
            <person name="Benedito V.A."/>
            <person name="Mayer K.F."/>
            <person name="Gouzy J."/>
            <person name="Schoof H."/>
            <person name="Van de Peer Y."/>
            <person name="Proost S."/>
            <person name="Cook D.R."/>
            <person name="Meyers B.C."/>
            <person name="Spannagl M."/>
            <person name="Cheung F."/>
            <person name="De Mita S."/>
            <person name="Krishnakumar V."/>
            <person name="Gundlach H."/>
            <person name="Zhou S."/>
            <person name="Mudge J."/>
            <person name="Bharti A.K."/>
            <person name="Murray J.D."/>
            <person name="Naoumkina M.A."/>
            <person name="Rosen B."/>
            <person name="Silverstein K.A."/>
            <person name="Tang H."/>
            <person name="Rombauts S."/>
            <person name="Zhao P.X."/>
            <person name="Zhou P."/>
            <person name="Barbe V."/>
            <person name="Bardou P."/>
            <person name="Bechner M."/>
            <person name="Bellec A."/>
            <person name="Berger A."/>
            <person name="Berges H."/>
            <person name="Bidwell S."/>
            <person name="Bisseling T."/>
            <person name="Choisne N."/>
            <person name="Couloux A."/>
            <person name="Denny R."/>
            <person name="Deshpande S."/>
            <person name="Dai X."/>
            <person name="Doyle J.J."/>
            <person name="Dudez A.M."/>
            <person name="Farmer A.D."/>
            <person name="Fouteau S."/>
            <person name="Franken C."/>
            <person name="Gibelin C."/>
            <person name="Gish J."/>
            <person name="Goldstein S."/>
            <person name="Gonzalez A.J."/>
            <person name="Green P.J."/>
            <person name="Hallab A."/>
            <person name="Hartog M."/>
            <person name="Hua A."/>
            <person name="Humphray S.J."/>
            <person name="Jeong D.H."/>
            <person name="Jing Y."/>
            <person name="Jocker A."/>
            <person name="Kenton S.M."/>
            <person name="Kim D.J."/>
            <person name="Klee K."/>
            <person name="Lai H."/>
            <person name="Lang C."/>
            <person name="Lin S."/>
            <person name="Macmil S.L."/>
            <person name="Magdelenat G."/>
            <person name="Matthews L."/>
            <person name="McCorrison J."/>
            <person name="Monaghan E.L."/>
            <person name="Mun J.H."/>
            <person name="Najar F.Z."/>
            <person name="Nicholson C."/>
            <person name="Noirot C."/>
            <person name="O'Bleness M."/>
            <person name="Paule C.R."/>
            <person name="Poulain J."/>
            <person name="Prion F."/>
            <person name="Qin B."/>
            <person name="Qu C."/>
            <person name="Retzel E.F."/>
            <person name="Riddle C."/>
            <person name="Sallet E."/>
            <person name="Samain S."/>
            <person name="Samson N."/>
            <person name="Sanders I."/>
            <person name="Saurat O."/>
            <person name="Scarpelli C."/>
            <person name="Schiex T."/>
            <person name="Segurens B."/>
            <person name="Severin A.J."/>
            <person name="Sherrier D.J."/>
            <person name="Shi R."/>
            <person name="Sims S."/>
            <person name="Singer S.R."/>
            <person name="Sinharoy S."/>
            <person name="Sterck L."/>
            <person name="Viollet A."/>
            <person name="Wang B.B."/>
            <person name="Wang K."/>
            <person name="Wang M."/>
            <person name="Wang X."/>
            <person name="Warfsmann J."/>
            <person name="Weissenbach J."/>
            <person name="White D.D."/>
            <person name="White J.D."/>
            <person name="Wiley G.B."/>
            <person name="Wincker P."/>
            <person name="Xing Y."/>
            <person name="Yang L."/>
            <person name="Yao Z."/>
            <person name="Ying F."/>
            <person name="Zhai J."/>
            <person name="Zhou L."/>
            <person name="Zuber A."/>
            <person name="Denarie J."/>
            <person name="Dixon R.A."/>
            <person name="May G.D."/>
            <person name="Schwartz D.C."/>
            <person name="Rogers J."/>
            <person name="Quetier F."/>
            <person name="Town C.D."/>
            <person name="Roe B.A."/>
        </authorList>
    </citation>
    <scope>NUCLEOTIDE SEQUENCE [LARGE SCALE GENOMIC DNA]</scope>
    <source>
        <strain evidence="21">A17</strain>
        <strain evidence="23 24">cv. Jemalong A17</strain>
    </source>
</reference>
<feature type="signal peptide" evidence="18">
    <location>
        <begin position="1"/>
        <end position="26"/>
    </location>
</feature>
<sequence>MMAYNLKQKLFSITLLFCIIFSPTETASTFSHYNCTTIKKFSPKSIYQTNLTTLLSTLSSKALNHGYYNTSISTIDEKEDTIYGLFMCIGYTSNCGECVQNSTKILTSMCNLNKEAIIWSDECLVRYSDRSFFGTLEESPSWCVKGSMDYEGPLKGFNKMLNSLMLDLVTQAISLLKKPVTQAIKTSTGNSIKFVLKRAIFFEDKFLYGLAQCIPNLSNDNCMKCLNDAINYLQTSCAKGKIRGSVLYPSCVVRYDPYPYFEQPIVKSEENEVQSFKIFFHVLAPVMICSVAGFFFVYYLRRRRARKNLMYHRENFGEEITSEVNSLQFDFDMIRLATNKFSEDNKIGEGGFGDVYKGMFPNGYEIAVKRLIRNSSQGAVEFKNEVLLIAKLQHRNLVRLLGFCIQRNEKILIYEYMHNKSLDYYLFSPENHRKLTWHARYKIIRGIARGILYLHEDSHLKIIHCDLKPSNILLDDKMNAKISDFGLARIVAIDQMQGNTSIIAGTYGYMSPEYAMLGQFSVKSDVFSFGVIMLEIVSGKRNVDYNGVNSIDDLVSHAWKKWTENKQMELLDPALTYSFSETEVSRCIQLGLLCVQENPDQRPTMATIALYFNIDSIDLPLPQQPPFYMRGKIESKVASKKTMSGRPRSYSVTRF</sequence>
<keyword evidence="5 18" id="KW-0732">Signal</keyword>
<feature type="transmembrane region" description="Helical" evidence="17">
    <location>
        <begin position="278"/>
        <end position="300"/>
    </location>
</feature>
<evidence type="ECO:0000256" key="10">
    <source>
        <dbReference type="ARBA" id="ARBA00022989"/>
    </source>
</evidence>
<organism evidence="21 24">
    <name type="scientific">Medicago truncatula</name>
    <name type="common">Barrel medic</name>
    <name type="synonym">Medicago tribuloides</name>
    <dbReference type="NCBI Taxonomy" id="3880"/>
    <lineage>
        <taxon>Eukaryota</taxon>
        <taxon>Viridiplantae</taxon>
        <taxon>Streptophyta</taxon>
        <taxon>Embryophyta</taxon>
        <taxon>Tracheophyta</taxon>
        <taxon>Spermatophyta</taxon>
        <taxon>Magnoliopsida</taxon>
        <taxon>eudicotyledons</taxon>
        <taxon>Gunneridae</taxon>
        <taxon>Pentapetalae</taxon>
        <taxon>rosids</taxon>
        <taxon>fabids</taxon>
        <taxon>Fabales</taxon>
        <taxon>Fabaceae</taxon>
        <taxon>Papilionoideae</taxon>
        <taxon>50 kb inversion clade</taxon>
        <taxon>NPAAA clade</taxon>
        <taxon>Hologalegina</taxon>
        <taxon>IRL clade</taxon>
        <taxon>Trifolieae</taxon>
        <taxon>Medicago</taxon>
    </lineage>
</organism>
<evidence type="ECO:0000256" key="3">
    <source>
        <dbReference type="ARBA" id="ARBA00022679"/>
    </source>
</evidence>
<dbReference type="Proteomes" id="UP000265566">
    <property type="component" value="Chromosome 3"/>
</dbReference>
<keyword evidence="4 17" id="KW-0812">Transmembrane</keyword>
<keyword evidence="6" id="KW-0677">Repeat</keyword>
<dbReference type="Gene3D" id="1.10.510.10">
    <property type="entry name" value="Transferase(Phosphotransferase) domain 1"/>
    <property type="match status" value="1"/>
</dbReference>
<evidence type="ECO:0000256" key="1">
    <source>
        <dbReference type="ARBA" id="ARBA00004167"/>
    </source>
</evidence>
<keyword evidence="8" id="KW-0418">Kinase</keyword>
<evidence type="ECO:0000256" key="18">
    <source>
        <dbReference type="SAM" id="SignalP"/>
    </source>
</evidence>
<protein>
    <submittedName>
        <fullName evidence="21">Cysteine-rich receptor-kinase-like protein</fullName>
    </submittedName>
</protein>
<evidence type="ECO:0000256" key="5">
    <source>
        <dbReference type="ARBA" id="ARBA00022729"/>
    </source>
</evidence>
<reference evidence="22" key="4">
    <citation type="journal article" date="2018" name="Nat. Plants">
        <title>Whole-genome landscape of Medicago truncatula symbiotic genes.</title>
        <authorList>
            <person name="Pecrix Y."/>
            <person name="Gamas P."/>
            <person name="Carrere S."/>
        </authorList>
    </citation>
    <scope>NUCLEOTIDE SEQUENCE</scope>
    <source>
        <tissue evidence="22">Leaves</tissue>
    </source>
</reference>
<evidence type="ECO:0000259" key="19">
    <source>
        <dbReference type="PROSITE" id="PS50011"/>
    </source>
</evidence>
<evidence type="ECO:0000256" key="11">
    <source>
        <dbReference type="ARBA" id="ARBA00023136"/>
    </source>
</evidence>
<dbReference type="PROSITE" id="PS51473">
    <property type="entry name" value="GNK2"/>
    <property type="match status" value="2"/>
</dbReference>
<feature type="domain" description="Gnk2-homologous" evidence="20">
    <location>
        <begin position="138"/>
        <end position="260"/>
    </location>
</feature>
<gene>
    <name evidence="23" type="primary">11443024</name>
    <name evidence="21" type="ordered locus">MTR_3g079850</name>
    <name evidence="22" type="ORF">MtrunA17_Chr3g0119041</name>
</gene>
<evidence type="ECO:0000256" key="15">
    <source>
        <dbReference type="ARBA" id="ARBA00047951"/>
    </source>
</evidence>
<evidence type="ECO:0000256" key="16">
    <source>
        <dbReference type="PROSITE-ProRule" id="PRU10141"/>
    </source>
</evidence>
<dbReference type="FunFam" id="1.10.510.10:FF:000129">
    <property type="entry name" value="cysteine-rich receptor-like protein kinase 10"/>
    <property type="match status" value="1"/>
</dbReference>
<dbReference type="eggNOG" id="ENOG502QWDY">
    <property type="taxonomic scope" value="Eukaryota"/>
</dbReference>
<comment type="subcellular location">
    <subcellularLocation>
        <location evidence="1">Membrane</location>
        <topology evidence="1">Single-pass membrane protein</topology>
    </subcellularLocation>
</comment>
<feature type="domain" description="Protein kinase" evidence="19">
    <location>
        <begin position="341"/>
        <end position="612"/>
    </location>
</feature>
<feature type="chain" id="PRO_5014572712" evidence="18">
    <location>
        <begin position="27"/>
        <end position="655"/>
    </location>
</feature>
<dbReference type="InterPro" id="IPR000719">
    <property type="entry name" value="Prot_kinase_dom"/>
</dbReference>
<evidence type="ECO:0000313" key="21">
    <source>
        <dbReference type="EMBL" id="AES71610.2"/>
    </source>
</evidence>
<dbReference type="GO" id="GO:0009626">
    <property type="term" value="P:plant-type hypersensitive response"/>
    <property type="evidence" value="ECO:0000318"/>
    <property type="project" value="GO_Central"/>
</dbReference>
<dbReference type="EMBL" id="PSQE01000003">
    <property type="protein sequence ID" value="RHN68907.1"/>
    <property type="molecule type" value="Genomic_DNA"/>
</dbReference>
<evidence type="ECO:0000313" key="22">
    <source>
        <dbReference type="EMBL" id="RHN68907.1"/>
    </source>
</evidence>
<reference evidence="23" key="3">
    <citation type="submission" date="2015-04" db="UniProtKB">
        <authorList>
            <consortium name="EnsemblPlants"/>
        </authorList>
    </citation>
    <scope>IDENTIFICATION</scope>
    <source>
        <strain evidence="23">cv. Jemalong A17</strain>
    </source>
</reference>
<dbReference type="PANTHER" id="PTHR27002">
    <property type="entry name" value="RECEPTOR-LIKE SERINE/THREONINE-PROTEIN KINASE SD1-8"/>
    <property type="match status" value="1"/>
</dbReference>
<dbReference type="ExpressionAtlas" id="G7J6M8">
    <property type="expression patterns" value="differential"/>
</dbReference>
<name>G7J6M8_MEDTR</name>
<evidence type="ECO:0000256" key="12">
    <source>
        <dbReference type="ARBA" id="ARBA00023170"/>
    </source>
</evidence>
<dbReference type="InterPro" id="IPR008271">
    <property type="entry name" value="Ser/Thr_kinase_AS"/>
</dbReference>
<evidence type="ECO:0000259" key="20">
    <source>
        <dbReference type="PROSITE" id="PS51473"/>
    </source>
</evidence>
<dbReference type="PROSITE" id="PS00108">
    <property type="entry name" value="PROTEIN_KINASE_ST"/>
    <property type="match status" value="1"/>
</dbReference>
<dbReference type="GO" id="GO:0007165">
    <property type="term" value="P:signal transduction"/>
    <property type="evidence" value="ECO:0000318"/>
    <property type="project" value="GO_Central"/>
</dbReference>
<evidence type="ECO:0000313" key="24">
    <source>
        <dbReference type="Proteomes" id="UP000002051"/>
    </source>
</evidence>
<dbReference type="Gene3D" id="3.30.430.20">
    <property type="entry name" value="Gnk2 domain, C-X8-C-X2-C motif"/>
    <property type="match status" value="2"/>
</dbReference>
<dbReference type="PROSITE" id="PS50011">
    <property type="entry name" value="PROTEIN_KINASE_DOM"/>
    <property type="match status" value="1"/>
</dbReference>
<dbReference type="InterPro" id="IPR011009">
    <property type="entry name" value="Kinase-like_dom_sf"/>
</dbReference>
<dbReference type="Gramene" id="rna17323">
    <property type="protein sequence ID" value="RHN68907.1"/>
    <property type="gene ID" value="gene17323"/>
</dbReference>
<dbReference type="InterPro" id="IPR001245">
    <property type="entry name" value="Ser-Thr/Tyr_kinase_cat_dom"/>
</dbReference>
<dbReference type="PANTHER" id="PTHR27002:SF589">
    <property type="entry name" value="CYSTEINE-RICH RECEPTOR-KINASE-LIKE PROTEIN"/>
    <property type="match status" value="1"/>
</dbReference>
<reference evidence="21 24" key="2">
    <citation type="journal article" date="2014" name="BMC Genomics">
        <title>An improved genome release (version Mt4.0) for the model legume Medicago truncatula.</title>
        <authorList>
            <person name="Tang H."/>
            <person name="Krishnakumar V."/>
            <person name="Bidwell S."/>
            <person name="Rosen B."/>
            <person name="Chan A."/>
            <person name="Zhou S."/>
            <person name="Gentzbittel L."/>
            <person name="Childs K.L."/>
            <person name="Yandell M."/>
            <person name="Gundlach H."/>
            <person name="Mayer K.F."/>
            <person name="Schwartz D.C."/>
            <person name="Town C.D."/>
        </authorList>
    </citation>
    <scope>GENOME REANNOTATION</scope>
    <source>
        <strain evidence="21">A17</strain>
        <strain evidence="23 24">cv. Jemalong A17</strain>
    </source>
</reference>
<comment type="catalytic activity">
    <reaction evidence="15">
        <text>L-threonyl-[protein] + ATP = O-phospho-L-threonyl-[protein] + ADP + H(+)</text>
        <dbReference type="Rhea" id="RHEA:46608"/>
        <dbReference type="Rhea" id="RHEA-COMP:11060"/>
        <dbReference type="Rhea" id="RHEA-COMP:11605"/>
        <dbReference type="ChEBI" id="CHEBI:15378"/>
        <dbReference type="ChEBI" id="CHEBI:30013"/>
        <dbReference type="ChEBI" id="CHEBI:30616"/>
        <dbReference type="ChEBI" id="CHEBI:61977"/>
        <dbReference type="ChEBI" id="CHEBI:456216"/>
    </reaction>
</comment>
<feature type="binding site" evidence="16">
    <location>
        <position position="369"/>
    </location>
    <ligand>
        <name>ATP</name>
        <dbReference type="ChEBI" id="CHEBI:30616"/>
    </ligand>
</feature>
<dbReference type="GO" id="GO:0005524">
    <property type="term" value="F:ATP binding"/>
    <property type="evidence" value="ECO:0007669"/>
    <property type="project" value="UniProtKB-UniRule"/>
</dbReference>
<dbReference type="AlphaFoldDB" id="G7J6M8"/>
<accession>G7J6M8</accession>
<dbReference type="FunFam" id="3.30.200.20:FF:000142">
    <property type="entry name" value="Cysteine-rich receptor-like protein kinase 10"/>
    <property type="match status" value="1"/>
</dbReference>
<dbReference type="EnsemblPlants" id="AES71610">
    <property type="protein sequence ID" value="AES71610"/>
    <property type="gene ID" value="MTR_3g079850"/>
</dbReference>
<dbReference type="InterPro" id="IPR038408">
    <property type="entry name" value="GNK2_sf"/>
</dbReference>
<dbReference type="InterPro" id="IPR017441">
    <property type="entry name" value="Protein_kinase_ATP_BS"/>
</dbReference>
<keyword evidence="13" id="KW-0325">Glycoprotein</keyword>
<dbReference type="GO" id="GO:0004674">
    <property type="term" value="F:protein serine/threonine kinase activity"/>
    <property type="evidence" value="ECO:0000318"/>
    <property type="project" value="GO_Central"/>
</dbReference>
<proteinExistence type="predicted"/>
<dbReference type="CDD" id="cd23509">
    <property type="entry name" value="Gnk2-like"/>
    <property type="match status" value="2"/>
</dbReference>
<dbReference type="Pfam" id="PF01657">
    <property type="entry name" value="Stress-antifung"/>
    <property type="match status" value="2"/>
</dbReference>
<dbReference type="CDD" id="cd14066">
    <property type="entry name" value="STKc_IRAK"/>
    <property type="match status" value="1"/>
</dbReference>
<evidence type="ECO:0000256" key="9">
    <source>
        <dbReference type="ARBA" id="ARBA00022840"/>
    </source>
</evidence>
<dbReference type="PaxDb" id="3880-AES71610"/>
<keyword evidence="10 17" id="KW-1133">Transmembrane helix</keyword>
<dbReference type="SMR" id="G7J6M8"/>
<dbReference type="GO" id="GO:0005886">
    <property type="term" value="C:plasma membrane"/>
    <property type="evidence" value="ECO:0000318"/>
    <property type="project" value="GO_Central"/>
</dbReference>
<dbReference type="Proteomes" id="UP000002051">
    <property type="component" value="Chromosome 3"/>
</dbReference>
<keyword evidence="7 16" id="KW-0547">Nucleotide-binding</keyword>
<evidence type="ECO:0000256" key="14">
    <source>
        <dbReference type="ARBA" id="ARBA00047558"/>
    </source>
</evidence>
<evidence type="ECO:0000256" key="4">
    <source>
        <dbReference type="ARBA" id="ARBA00022692"/>
    </source>
</evidence>
<evidence type="ECO:0000256" key="2">
    <source>
        <dbReference type="ARBA" id="ARBA00022527"/>
    </source>
</evidence>
<evidence type="ECO:0000256" key="17">
    <source>
        <dbReference type="SAM" id="Phobius"/>
    </source>
</evidence>
<accession>A0A0C3VJR3</accession>
<dbReference type="KEGG" id="mtr:11443024"/>
<dbReference type="EMBL" id="CM001219">
    <property type="protein sequence ID" value="AES71610.2"/>
    <property type="molecule type" value="Genomic_DNA"/>
</dbReference>
<dbReference type="Gene3D" id="3.30.200.20">
    <property type="entry name" value="Phosphorylase Kinase, domain 1"/>
    <property type="match status" value="1"/>
</dbReference>
<dbReference type="SUPFAM" id="SSF56112">
    <property type="entry name" value="Protein kinase-like (PK-like)"/>
    <property type="match status" value="1"/>
</dbReference>
<keyword evidence="11 17" id="KW-0472">Membrane</keyword>
<dbReference type="GO" id="GO:0042742">
    <property type="term" value="P:defense response to bacterium"/>
    <property type="evidence" value="ECO:0000318"/>
    <property type="project" value="GO_Central"/>
</dbReference>
<dbReference type="HOGENOM" id="CLU_000288_35_2_1"/>
<keyword evidence="9 16" id="KW-0067">ATP-binding</keyword>
<keyword evidence="24" id="KW-1185">Reference proteome</keyword>
<evidence type="ECO:0000313" key="23">
    <source>
        <dbReference type="EnsemblPlants" id="AES71610"/>
    </source>
</evidence>
<dbReference type="OrthoDB" id="4062651at2759"/>
<evidence type="ECO:0000256" key="6">
    <source>
        <dbReference type="ARBA" id="ARBA00022737"/>
    </source>
</evidence>
<comment type="catalytic activity">
    <reaction evidence="14">
        <text>L-seryl-[protein] + ATP = O-phospho-L-seryl-[protein] + ADP + H(+)</text>
        <dbReference type="Rhea" id="RHEA:17989"/>
        <dbReference type="Rhea" id="RHEA-COMP:9863"/>
        <dbReference type="Rhea" id="RHEA-COMP:11604"/>
        <dbReference type="ChEBI" id="CHEBI:15378"/>
        <dbReference type="ChEBI" id="CHEBI:29999"/>
        <dbReference type="ChEBI" id="CHEBI:30616"/>
        <dbReference type="ChEBI" id="CHEBI:83421"/>
        <dbReference type="ChEBI" id="CHEBI:456216"/>
    </reaction>
</comment>
<evidence type="ECO:0000256" key="8">
    <source>
        <dbReference type="ARBA" id="ARBA00022777"/>
    </source>
</evidence>
<keyword evidence="12 21" id="KW-0675">Receptor</keyword>
<dbReference type="InterPro" id="IPR002902">
    <property type="entry name" value="GNK2"/>
</dbReference>
<dbReference type="SMART" id="SM00220">
    <property type="entry name" value="S_TKc"/>
    <property type="match status" value="1"/>
</dbReference>
<keyword evidence="2" id="KW-0723">Serine/threonine-protein kinase</keyword>
<evidence type="ECO:0000256" key="7">
    <source>
        <dbReference type="ARBA" id="ARBA00022741"/>
    </source>
</evidence>
<dbReference type="STRING" id="3880.G7J6M8"/>
<dbReference type="PROSITE" id="PS00107">
    <property type="entry name" value="PROTEIN_KINASE_ATP"/>
    <property type="match status" value="1"/>
</dbReference>
<keyword evidence="3 22" id="KW-0808">Transferase</keyword>
<dbReference type="Pfam" id="PF07714">
    <property type="entry name" value="PK_Tyr_Ser-Thr"/>
    <property type="match status" value="1"/>
</dbReference>
<feature type="domain" description="Gnk2-homologous" evidence="20">
    <location>
        <begin position="29"/>
        <end position="132"/>
    </location>
</feature>